<organism evidence="2 3">
    <name type="scientific">[Myrmecia] bisecta</name>
    <dbReference type="NCBI Taxonomy" id="41462"/>
    <lineage>
        <taxon>Eukaryota</taxon>
        <taxon>Viridiplantae</taxon>
        <taxon>Chlorophyta</taxon>
        <taxon>core chlorophytes</taxon>
        <taxon>Trebouxiophyceae</taxon>
        <taxon>Trebouxiales</taxon>
        <taxon>Trebouxiaceae</taxon>
        <taxon>Myrmecia</taxon>
    </lineage>
</organism>
<evidence type="ECO:0000313" key="3">
    <source>
        <dbReference type="Proteomes" id="UP001489004"/>
    </source>
</evidence>
<dbReference type="EMBL" id="JALJOR010000014">
    <property type="protein sequence ID" value="KAK9806242.1"/>
    <property type="molecule type" value="Genomic_DNA"/>
</dbReference>
<proteinExistence type="predicted"/>
<name>A0AAW1PCB5_9CHLO</name>
<accession>A0AAW1PCB5</accession>
<keyword evidence="1" id="KW-0175">Coiled coil</keyword>
<feature type="coiled-coil region" evidence="1">
    <location>
        <begin position="13"/>
        <end position="43"/>
    </location>
</feature>
<sequence>MHEVYEVILGSRLDAMEELLLELKLARDDLDRALAEQQLKQREYKVIVKSAKAKRTEMEELERMVQRGGQPAEVAEGQSAVVMSQDISSAAARRAEVEQLERIVAR</sequence>
<dbReference type="Proteomes" id="UP001489004">
    <property type="component" value="Unassembled WGS sequence"/>
</dbReference>
<keyword evidence="3" id="KW-1185">Reference proteome</keyword>
<reference evidence="2 3" key="1">
    <citation type="journal article" date="2024" name="Nat. Commun.">
        <title>Phylogenomics reveals the evolutionary origins of lichenization in chlorophyte algae.</title>
        <authorList>
            <person name="Puginier C."/>
            <person name="Libourel C."/>
            <person name="Otte J."/>
            <person name="Skaloud P."/>
            <person name="Haon M."/>
            <person name="Grisel S."/>
            <person name="Petersen M."/>
            <person name="Berrin J.G."/>
            <person name="Delaux P.M."/>
            <person name="Dal Grande F."/>
            <person name="Keller J."/>
        </authorList>
    </citation>
    <scope>NUCLEOTIDE SEQUENCE [LARGE SCALE GENOMIC DNA]</scope>
    <source>
        <strain evidence="2 3">SAG 2043</strain>
    </source>
</reference>
<protein>
    <submittedName>
        <fullName evidence="2">Uncharacterized protein</fullName>
    </submittedName>
</protein>
<comment type="caution">
    <text evidence="2">The sequence shown here is derived from an EMBL/GenBank/DDBJ whole genome shotgun (WGS) entry which is preliminary data.</text>
</comment>
<evidence type="ECO:0000256" key="1">
    <source>
        <dbReference type="SAM" id="Coils"/>
    </source>
</evidence>
<evidence type="ECO:0000313" key="2">
    <source>
        <dbReference type="EMBL" id="KAK9806242.1"/>
    </source>
</evidence>
<gene>
    <name evidence="2" type="ORF">WJX72_007049</name>
</gene>
<dbReference type="AlphaFoldDB" id="A0AAW1PCB5"/>